<organism evidence="1 2">
    <name type="scientific">Thiovibrio frasassiensis</name>
    <dbReference type="NCBI Taxonomy" id="2984131"/>
    <lineage>
        <taxon>Bacteria</taxon>
        <taxon>Pseudomonadati</taxon>
        <taxon>Thermodesulfobacteriota</taxon>
        <taxon>Desulfobulbia</taxon>
        <taxon>Desulfobulbales</taxon>
        <taxon>Thiovibrionaceae</taxon>
        <taxon>Thiovibrio</taxon>
    </lineage>
</organism>
<gene>
    <name evidence="1" type="ORF">OLX77_11595</name>
</gene>
<accession>A0A9X4RN25</accession>
<evidence type="ECO:0000313" key="1">
    <source>
        <dbReference type="EMBL" id="MDG4476798.1"/>
    </source>
</evidence>
<reference evidence="1" key="1">
    <citation type="journal article" date="2022" name="bioRxiv">
        <title>Thiovibrio frasassiensisgen. nov., sp. nov., an autotrophic, elemental sulfur disproportionating bacterium isolated from sulfidic karst sediment, and proposal of Thiovibrionaceae fam. nov.</title>
        <authorList>
            <person name="Aronson H."/>
            <person name="Thomas C."/>
            <person name="Bhattacharyya M."/>
            <person name="Eckstein S."/>
            <person name="Jensen S."/>
            <person name="Barco R."/>
            <person name="Macalady J."/>
            <person name="Amend J."/>
        </authorList>
    </citation>
    <scope>NUCLEOTIDE SEQUENCE</scope>
    <source>
        <strain evidence="1">RS19-109</strain>
    </source>
</reference>
<dbReference type="AlphaFoldDB" id="A0A9X4RN25"/>
<reference evidence="1" key="2">
    <citation type="submission" date="2022-10" db="EMBL/GenBank/DDBJ databases">
        <authorList>
            <person name="Aronson H.S."/>
        </authorList>
    </citation>
    <scope>NUCLEOTIDE SEQUENCE</scope>
    <source>
        <strain evidence="1">RS19-109</strain>
    </source>
</reference>
<dbReference type="RefSeq" id="WP_307633763.1">
    <property type="nucleotide sequence ID" value="NZ_JAPHEH010000001.1"/>
</dbReference>
<sequence length="56" mass="6149">MTEITEYQKDLIEALTNPKEAAAYLNAALEEVDRETLLLALRNVAEANSGPEQDTA</sequence>
<evidence type="ECO:0000313" key="2">
    <source>
        <dbReference type="Proteomes" id="UP001154240"/>
    </source>
</evidence>
<proteinExistence type="predicted"/>
<name>A0A9X4RN25_9BACT</name>
<dbReference type="Proteomes" id="UP001154240">
    <property type="component" value="Unassembled WGS sequence"/>
</dbReference>
<protein>
    <submittedName>
        <fullName evidence="1">Uncharacterized protein</fullName>
    </submittedName>
</protein>
<comment type="caution">
    <text evidence="1">The sequence shown here is derived from an EMBL/GenBank/DDBJ whole genome shotgun (WGS) entry which is preliminary data.</text>
</comment>
<keyword evidence="2" id="KW-1185">Reference proteome</keyword>
<dbReference type="EMBL" id="JAPHEH010000001">
    <property type="protein sequence ID" value="MDG4476798.1"/>
    <property type="molecule type" value="Genomic_DNA"/>
</dbReference>